<keyword evidence="5 7" id="KW-1133">Transmembrane helix</keyword>
<dbReference type="Pfam" id="PF13839">
    <property type="entry name" value="PC-Esterase"/>
    <property type="match status" value="1"/>
</dbReference>
<feature type="transmembrane region" description="Helical" evidence="7">
    <location>
        <begin position="67"/>
        <end position="89"/>
    </location>
</feature>
<evidence type="ECO:0000256" key="6">
    <source>
        <dbReference type="ARBA" id="ARBA00023136"/>
    </source>
</evidence>
<evidence type="ECO:0000256" key="4">
    <source>
        <dbReference type="ARBA" id="ARBA00022968"/>
    </source>
</evidence>
<dbReference type="PANTHER" id="PTHR32285:SF349">
    <property type="entry name" value="PROTEIN TRICHOME BIREFRINGENCE-LIKE 33"/>
    <property type="match status" value="1"/>
</dbReference>
<feature type="domain" description="Trichome birefringence-like C-terminal" evidence="8">
    <location>
        <begin position="156"/>
        <end position="444"/>
    </location>
</feature>
<dbReference type="GO" id="GO:0016413">
    <property type="term" value="F:O-acetyltransferase activity"/>
    <property type="evidence" value="ECO:0007669"/>
    <property type="project" value="InterPro"/>
</dbReference>
<evidence type="ECO:0000256" key="3">
    <source>
        <dbReference type="ARBA" id="ARBA00022692"/>
    </source>
</evidence>
<name>A0A5B6WAP4_9ROSI</name>
<keyword evidence="3 7" id="KW-0812">Transmembrane</keyword>
<dbReference type="AlphaFoldDB" id="A0A5B6WAP4"/>
<dbReference type="PANTHER" id="PTHR32285">
    <property type="entry name" value="PROTEIN TRICHOME BIREFRINGENCE-LIKE 9-RELATED"/>
    <property type="match status" value="1"/>
</dbReference>
<dbReference type="Pfam" id="PF14416">
    <property type="entry name" value="PMR5N"/>
    <property type="match status" value="1"/>
</dbReference>
<evidence type="ECO:0000256" key="2">
    <source>
        <dbReference type="ARBA" id="ARBA00007727"/>
    </source>
</evidence>
<feature type="transmembrane region" description="Helical" evidence="7">
    <location>
        <begin position="21"/>
        <end position="47"/>
    </location>
</feature>
<dbReference type="GO" id="GO:0005794">
    <property type="term" value="C:Golgi apparatus"/>
    <property type="evidence" value="ECO:0007669"/>
    <property type="project" value="TreeGrafter"/>
</dbReference>
<feature type="domain" description="Trichome birefringence-like N-terminal" evidence="9">
    <location>
        <begin position="108"/>
        <end position="155"/>
    </location>
</feature>
<comment type="caution">
    <text evidence="10">The sequence shown here is derived from an EMBL/GenBank/DDBJ whole genome shotgun (WGS) entry which is preliminary data.</text>
</comment>
<keyword evidence="4" id="KW-0735">Signal-anchor</keyword>
<evidence type="ECO:0000259" key="8">
    <source>
        <dbReference type="Pfam" id="PF13839"/>
    </source>
</evidence>
<dbReference type="Proteomes" id="UP000325315">
    <property type="component" value="Unassembled WGS sequence"/>
</dbReference>
<gene>
    <name evidence="10" type="ORF">EPI10_012064</name>
</gene>
<evidence type="ECO:0000256" key="1">
    <source>
        <dbReference type="ARBA" id="ARBA00004167"/>
    </source>
</evidence>
<dbReference type="EMBL" id="SMMG02000004">
    <property type="protein sequence ID" value="KAA3478247.1"/>
    <property type="molecule type" value="Genomic_DNA"/>
</dbReference>
<evidence type="ECO:0000256" key="7">
    <source>
        <dbReference type="SAM" id="Phobius"/>
    </source>
</evidence>
<protein>
    <submittedName>
        <fullName evidence="10">Protein trichome birefringence-like 33 isoform X2</fullName>
    </submittedName>
</protein>
<organism evidence="10 11">
    <name type="scientific">Gossypium australe</name>
    <dbReference type="NCBI Taxonomy" id="47621"/>
    <lineage>
        <taxon>Eukaryota</taxon>
        <taxon>Viridiplantae</taxon>
        <taxon>Streptophyta</taxon>
        <taxon>Embryophyta</taxon>
        <taxon>Tracheophyta</taxon>
        <taxon>Spermatophyta</taxon>
        <taxon>Magnoliopsida</taxon>
        <taxon>eudicotyledons</taxon>
        <taxon>Gunneridae</taxon>
        <taxon>Pentapetalae</taxon>
        <taxon>rosids</taxon>
        <taxon>malvids</taxon>
        <taxon>Malvales</taxon>
        <taxon>Malvaceae</taxon>
        <taxon>Malvoideae</taxon>
        <taxon>Gossypium</taxon>
    </lineage>
</organism>
<dbReference type="OrthoDB" id="1932925at2759"/>
<keyword evidence="11" id="KW-1185">Reference proteome</keyword>
<comment type="similarity">
    <text evidence="2">Belongs to the PC-esterase family. TBL subfamily.</text>
</comment>
<sequence length="449" mass="52036">MKPPLSSSSSAVLRKARLSPYLFTLLAFIVFVSILYGEDFMCILGQLEPIPGRPMSKPGELTQLSQTSQALFFIFMLFGFDLGIGVVGVSEKKREVGIRYREGRRRIGRWVRDELTRPLYEESECPYIQPQLTCQEHGRPDKDYQKWRWQPHGCDLPSFNATLMLETLRGKRMMFVGDSLNRGQFVSMICLLHKLIPDDQKSMKTHKNGSLTVFKARDYNTSIEFYWAPFLLESNSDNAIVHRISDRIVRKGSINKHGKNWKGVDILVFNTYLWWMTGLEMKVLKGSFEDENKEIIKVSTEEAYGMGMRSMLRWARKNMDRKKTRVFFTSMSPTHAKGIDWGGEPSENCYNQTTMIEDSNYWGSDSRKSVMKVIGEVFSKSKYPITFLNITQLSNYRKDAHTSIYKKQWNPLTPEQLANPSSYADCIHWCLPGLQDTWNELLFAKLFYP</sequence>
<evidence type="ECO:0000313" key="11">
    <source>
        <dbReference type="Proteomes" id="UP000325315"/>
    </source>
</evidence>
<keyword evidence="6 7" id="KW-0472">Membrane</keyword>
<dbReference type="GO" id="GO:0016020">
    <property type="term" value="C:membrane"/>
    <property type="evidence" value="ECO:0007669"/>
    <property type="project" value="UniProtKB-SubCell"/>
</dbReference>
<accession>A0A5B6WAP4</accession>
<reference evidence="10" key="1">
    <citation type="submission" date="2019-08" db="EMBL/GenBank/DDBJ databases">
        <authorList>
            <person name="Liu F."/>
        </authorList>
    </citation>
    <scope>NUCLEOTIDE SEQUENCE [LARGE SCALE GENOMIC DNA]</scope>
    <source>
        <strain evidence="10">PA1801</strain>
        <tissue evidence="10">Leaf</tissue>
    </source>
</reference>
<dbReference type="InterPro" id="IPR026057">
    <property type="entry name" value="TBL_C"/>
</dbReference>
<dbReference type="InterPro" id="IPR025846">
    <property type="entry name" value="TBL_N"/>
</dbReference>
<comment type="subcellular location">
    <subcellularLocation>
        <location evidence="1">Membrane</location>
        <topology evidence="1">Single-pass membrane protein</topology>
    </subcellularLocation>
</comment>
<dbReference type="InterPro" id="IPR029962">
    <property type="entry name" value="TBL"/>
</dbReference>
<evidence type="ECO:0000313" key="10">
    <source>
        <dbReference type="EMBL" id="KAA3478247.1"/>
    </source>
</evidence>
<evidence type="ECO:0000259" key="9">
    <source>
        <dbReference type="Pfam" id="PF14416"/>
    </source>
</evidence>
<proteinExistence type="inferred from homology"/>
<evidence type="ECO:0000256" key="5">
    <source>
        <dbReference type="ARBA" id="ARBA00022989"/>
    </source>
</evidence>